<evidence type="ECO:0000313" key="2">
    <source>
        <dbReference type="EMBL" id="QUC09122.1"/>
    </source>
</evidence>
<accession>A0ABX7Y7U2</accession>
<dbReference type="Gene3D" id="1.20.1290.10">
    <property type="entry name" value="AhpD-like"/>
    <property type="match status" value="1"/>
</dbReference>
<dbReference type="InterPro" id="IPR003779">
    <property type="entry name" value="CMD-like"/>
</dbReference>
<protein>
    <submittedName>
        <fullName evidence="2">Carboxymuconolactone decarboxylase family protein</fullName>
    </submittedName>
</protein>
<dbReference type="InterPro" id="IPR029032">
    <property type="entry name" value="AhpD-like"/>
</dbReference>
<dbReference type="PANTHER" id="PTHR35446">
    <property type="entry name" value="SI:CH211-175M2.5"/>
    <property type="match status" value="1"/>
</dbReference>
<sequence length="134" mass="14781">MEYTPTLPLVDDESASPRVKAVFDDIRATRQTDFINNFWRALANDPANLERTWQELKELMAPGTELDPMIKELIYVAVSTVNNCTYCVRSHTAAARAKGASDAQIAELQSIVAAANKTNRLAIGLQVPVDEVFA</sequence>
<evidence type="ECO:0000313" key="3">
    <source>
        <dbReference type="Proteomes" id="UP000678513"/>
    </source>
</evidence>
<dbReference type="EMBL" id="CP072384">
    <property type="protein sequence ID" value="QUC09122.1"/>
    <property type="molecule type" value="Genomic_DNA"/>
</dbReference>
<proteinExistence type="predicted"/>
<gene>
    <name evidence="2" type="ORF">J5A65_05215</name>
</gene>
<evidence type="ECO:0000259" key="1">
    <source>
        <dbReference type="Pfam" id="PF02627"/>
    </source>
</evidence>
<feature type="domain" description="Carboxymuconolactone decarboxylase-like" evidence="1">
    <location>
        <begin position="50"/>
        <end position="121"/>
    </location>
</feature>
<name>A0ABX7Y7U2_9ACTN</name>
<dbReference type="RefSeq" id="WP_212326171.1">
    <property type="nucleotide sequence ID" value="NZ_AP024463.1"/>
</dbReference>
<dbReference type="NCBIfam" id="TIGR00778">
    <property type="entry name" value="ahpD_dom"/>
    <property type="match status" value="1"/>
</dbReference>
<organism evidence="2 3">
    <name type="scientific">Arachnia rubra</name>
    <dbReference type="NCBI Taxonomy" id="1547448"/>
    <lineage>
        <taxon>Bacteria</taxon>
        <taxon>Bacillati</taxon>
        <taxon>Actinomycetota</taxon>
        <taxon>Actinomycetes</taxon>
        <taxon>Propionibacteriales</taxon>
        <taxon>Propionibacteriaceae</taxon>
        <taxon>Arachnia</taxon>
    </lineage>
</organism>
<reference evidence="2 3" key="1">
    <citation type="submission" date="2021-03" db="EMBL/GenBank/DDBJ databases">
        <title>Human Oral Microbial Genomes.</title>
        <authorList>
            <person name="Johnston C.D."/>
            <person name="Chen T."/>
            <person name="Dewhirst F.E."/>
        </authorList>
    </citation>
    <scope>NUCLEOTIDE SEQUENCE [LARGE SCALE GENOMIC DNA]</scope>
    <source>
        <strain evidence="2 3">DSMZ 100122</strain>
    </source>
</reference>
<dbReference type="PANTHER" id="PTHR35446:SF2">
    <property type="entry name" value="CARBOXYMUCONOLACTONE DECARBOXYLASE-LIKE DOMAIN-CONTAINING PROTEIN"/>
    <property type="match status" value="1"/>
</dbReference>
<keyword evidence="3" id="KW-1185">Reference proteome</keyword>
<dbReference type="SUPFAM" id="SSF69118">
    <property type="entry name" value="AhpD-like"/>
    <property type="match status" value="1"/>
</dbReference>
<dbReference type="Pfam" id="PF02627">
    <property type="entry name" value="CMD"/>
    <property type="match status" value="1"/>
</dbReference>
<dbReference type="Proteomes" id="UP000678513">
    <property type="component" value="Chromosome"/>
</dbReference>
<dbReference type="InterPro" id="IPR004675">
    <property type="entry name" value="AhpD_core"/>
</dbReference>